<dbReference type="EMBL" id="CP069043">
    <property type="protein sequence ID" value="QRD06753.1"/>
    <property type="molecule type" value="Genomic_DNA"/>
</dbReference>
<sequence>MFKGEELARRQALQCHEVRTTKLLAFIQEAGDRKRHEARTTWHQTQGYFCFDSLKQILSRCLVQG</sequence>
<dbReference type="Proteomes" id="UP000663193">
    <property type="component" value="Chromosome 21"/>
</dbReference>
<dbReference type="VEuPathDB" id="FungiDB:JI435_423650"/>
<organism evidence="1 2">
    <name type="scientific">Phaeosphaeria nodorum (strain SN15 / ATCC MYA-4574 / FGSC 10173)</name>
    <name type="common">Glume blotch fungus</name>
    <name type="synonym">Parastagonospora nodorum</name>
    <dbReference type="NCBI Taxonomy" id="321614"/>
    <lineage>
        <taxon>Eukaryota</taxon>
        <taxon>Fungi</taxon>
        <taxon>Dikarya</taxon>
        <taxon>Ascomycota</taxon>
        <taxon>Pezizomycotina</taxon>
        <taxon>Dothideomycetes</taxon>
        <taxon>Pleosporomycetidae</taxon>
        <taxon>Pleosporales</taxon>
        <taxon>Pleosporineae</taxon>
        <taxon>Phaeosphaeriaceae</taxon>
        <taxon>Parastagonospora</taxon>
    </lineage>
</organism>
<evidence type="ECO:0000313" key="2">
    <source>
        <dbReference type="Proteomes" id="UP000663193"/>
    </source>
</evidence>
<proteinExistence type="predicted"/>
<keyword evidence="2" id="KW-1185">Reference proteome</keyword>
<protein>
    <submittedName>
        <fullName evidence="1">Uncharacterized protein</fullName>
    </submittedName>
</protein>
<name>A0A7U2IBI7_PHANO</name>
<reference evidence="2" key="1">
    <citation type="journal article" date="2021" name="BMC Genomics">
        <title>Chromosome-level genome assembly and manually-curated proteome of model necrotroph Parastagonospora nodorum Sn15 reveals a genome-wide trove of candidate effector homologs, and redundancy of virulence-related functions within an accessory chromosome.</title>
        <authorList>
            <person name="Bertazzoni S."/>
            <person name="Jones D.A.B."/>
            <person name="Phan H.T."/>
            <person name="Tan K.-C."/>
            <person name="Hane J.K."/>
        </authorList>
    </citation>
    <scope>NUCLEOTIDE SEQUENCE [LARGE SCALE GENOMIC DNA]</scope>
    <source>
        <strain evidence="2">SN15 / ATCC MYA-4574 / FGSC 10173)</strain>
    </source>
</reference>
<gene>
    <name evidence="1" type="ORF">JI435_423650</name>
</gene>
<evidence type="ECO:0000313" key="1">
    <source>
        <dbReference type="EMBL" id="QRD06753.1"/>
    </source>
</evidence>
<dbReference type="AlphaFoldDB" id="A0A7U2IBI7"/>
<accession>A0A7U2IBI7</accession>